<keyword evidence="3" id="KW-1185">Reference proteome</keyword>
<dbReference type="RefSeq" id="WP_088862681.1">
    <property type="nucleotide sequence ID" value="NZ_CP014854.1"/>
</dbReference>
<proteinExistence type="predicted"/>
<evidence type="ECO:0000313" key="2">
    <source>
        <dbReference type="EMBL" id="ASI98720.1"/>
    </source>
</evidence>
<dbReference type="SMART" id="SM00518">
    <property type="entry name" value="AP2Ec"/>
    <property type="match status" value="1"/>
</dbReference>
<dbReference type="SUPFAM" id="SSF51658">
    <property type="entry name" value="Xylose isomerase-like"/>
    <property type="match status" value="1"/>
</dbReference>
<organism evidence="2 3">
    <name type="scientific">Thermococcus celer Vu 13 = JCM 8558</name>
    <dbReference type="NCBI Taxonomy" id="1293037"/>
    <lineage>
        <taxon>Archaea</taxon>
        <taxon>Methanobacteriati</taxon>
        <taxon>Methanobacteriota</taxon>
        <taxon>Thermococci</taxon>
        <taxon>Thermococcales</taxon>
        <taxon>Thermococcaceae</taxon>
        <taxon>Thermococcus</taxon>
    </lineage>
</organism>
<reference evidence="2 3" key="1">
    <citation type="submission" date="2016-03" db="EMBL/GenBank/DDBJ databases">
        <title>Complete genome sequence of Thermococcus celer.</title>
        <authorList>
            <person name="Oger P.M."/>
        </authorList>
    </citation>
    <scope>NUCLEOTIDE SEQUENCE [LARGE SCALE GENOMIC DNA]</scope>
    <source>
        <strain evidence="2 3">Vu 13</strain>
    </source>
</reference>
<dbReference type="Pfam" id="PF01261">
    <property type="entry name" value="AP_endonuc_2"/>
    <property type="match status" value="1"/>
</dbReference>
<dbReference type="PANTHER" id="PTHR12110">
    <property type="entry name" value="HYDROXYPYRUVATE ISOMERASE"/>
    <property type="match status" value="1"/>
</dbReference>
<evidence type="ECO:0000313" key="3">
    <source>
        <dbReference type="Proteomes" id="UP000197156"/>
    </source>
</evidence>
<evidence type="ECO:0000259" key="1">
    <source>
        <dbReference type="Pfam" id="PF01261"/>
    </source>
</evidence>
<dbReference type="Gene3D" id="3.20.20.150">
    <property type="entry name" value="Divalent-metal-dependent TIM barrel enzymes"/>
    <property type="match status" value="1"/>
</dbReference>
<dbReference type="GeneID" id="33323822"/>
<dbReference type="AlphaFoldDB" id="A0A218P1C3"/>
<sequence>MLGLSMTAYRRKDLGNFERWVEEVKGAGFDFVEVVSEWPHYLTRETAKLFGEVVDSYKMELTVHAPFSDLNVASFNERVREISLQIIRETLELAAKIGANPVTVHPGHCSPHSVRNREKYLEIHRESLGKMARWSEEYGVRVGVENMPSFPILDAQTCERLRELVEGIGIGVTFDVGHLNTTTGNFGRFLEVFKGRIVHVHLHDNHGERDEHGAPGEGTVPWGEVLPKLPKVKWALEVNDIEAARRGLEFLRKLHR</sequence>
<dbReference type="GO" id="GO:0006281">
    <property type="term" value="P:DNA repair"/>
    <property type="evidence" value="ECO:0007669"/>
    <property type="project" value="InterPro"/>
</dbReference>
<gene>
    <name evidence="2" type="ORF">A3L02_03655</name>
</gene>
<dbReference type="InterPro" id="IPR001719">
    <property type="entry name" value="AP_endonuc_2"/>
</dbReference>
<protein>
    <submittedName>
        <fullName evidence="2">Xylose isomerase</fullName>
    </submittedName>
</protein>
<keyword evidence="2" id="KW-0413">Isomerase</keyword>
<dbReference type="KEGG" id="tce:A3L02_03655"/>
<name>A0A218P1C3_THECE</name>
<feature type="domain" description="Xylose isomerase-like TIM barrel" evidence="1">
    <location>
        <begin position="22"/>
        <end position="254"/>
    </location>
</feature>
<dbReference type="InterPro" id="IPR013022">
    <property type="entry name" value="Xyl_isomerase-like_TIM-brl"/>
</dbReference>
<dbReference type="PANTHER" id="PTHR12110:SF21">
    <property type="entry name" value="XYLOSE ISOMERASE-LIKE TIM BARREL DOMAIN-CONTAINING PROTEIN"/>
    <property type="match status" value="1"/>
</dbReference>
<dbReference type="GO" id="GO:0016853">
    <property type="term" value="F:isomerase activity"/>
    <property type="evidence" value="ECO:0007669"/>
    <property type="project" value="UniProtKB-KW"/>
</dbReference>
<dbReference type="GO" id="GO:0003677">
    <property type="term" value="F:DNA binding"/>
    <property type="evidence" value="ECO:0007669"/>
    <property type="project" value="InterPro"/>
</dbReference>
<dbReference type="InterPro" id="IPR050312">
    <property type="entry name" value="IolE/XylAMocC-like"/>
</dbReference>
<dbReference type="InterPro" id="IPR036237">
    <property type="entry name" value="Xyl_isomerase-like_sf"/>
</dbReference>
<accession>A0A218P1C3</accession>
<dbReference type="GO" id="GO:0008270">
    <property type="term" value="F:zinc ion binding"/>
    <property type="evidence" value="ECO:0007669"/>
    <property type="project" value="InterPro"/>
</dbReference>
<dbReference type="EMBL" id="CP014854">
    <property type="protein sequence ID" value="ASI98720.1"/>
    <property type="molecule type" value="Genomic_DNA"/>
</dbReference>
<dbReference type="OrthoDB" id="372143at2157"/>
<dbReference type="Proteomes" id="UP000197156">
    <property type="component" value="Chromosome"/>
</dbReference>